<keyword evidence="4" id="KW-0862">Zinc</keyword>
<dbReference type="PANTHER" id="PTHR47287:SF9">
    <property type="entry name" value="ZINC FINGER PROTEIN 4-LIKE"/>
    <property type="match status" value="1"/>
</dbReference>
<evidence type="ECO:0000259" key="8">
    <source>
        <dbReference type="PROSITE" id="PS50157"/>
    </source>
</evidence>
<evidence type="ECO:0000256" key="6">
    <source>
        <dbReference type="PROSITE-ProRule" id="PRU00042"/>
    </source>
</evidence>
<dbReference type="Proteomes" id="UP000596661">
    <property type="component" value="Chromosome 7"/>
</dbReference>
<accession>A0A803Q1X1</accession>
<dbReference type="GO" id="GO:0009788">
    <property type="term" value="P:negative regulation of abscisic acid-activated signaling pathway"/>
    <property type="evidence" value="ECO:0007669"/>
    <property type="project" value="InterPro"/>
</dbReference>
<keyword evidence="5" id="KW-0539">Nucleus</keyword>
<name>A0A803Q1X1_CANSA</name>
<feature type="domain" description="C2H2-type" evidence="8">
    <location>
        <begin position="102"/>
        <end position="129"/>
    </location>
</feature>
<evidence type="ECO:0000313" key="9">
    <source>
        <dbReference type="EnsemblPlants" id="cds.evm.model.07.1248"/>
    </source>
</evidence>
<dbReference type="SUPFAM" id="SSF57667">
    <property type="entry name" value="beta-beta-alpha zinc fingers"/>
    <property type="match status" value="1"/>
</dbReference>
<keyword evidence="3 6" id="KW-0863">Zinc-finger</keyword>
<dbReference type="InterPro" id="IPR044246">
    <property type="entry name" value="ZFP3-like"/>
</dbReference>
<protein>
    <recommendedName>
        <fullName evidence="8">C2H2-type domain-containing protein</fullName>
    </recommendedName>
</protein>
<keyword evidence="2" id="KW-0479">Metal-binding</keyword>
<dbReference type="GO" id="GO:0008270">
    <property type="term" value="F:zinc ion binding"/>
    <property type="evidence" value="ECO:0007669"/>
    <property type="project" value="UniProtKB-KW"/>
</dbReference>
<reference evidence="9" key="1">
    <citation type="submission" date="2018-11" db="EMBL/GenBank/DDBJ databases">
        <authorList>
            <person name="Grassa J C."/>
        </authorList>
    </citation>
    <scope>NUCLEOTIDE SEQUENCE [LARGE SCALE GENOMIC DNA]</scope>
</reference>
<proteinExistence type="predicted"/>
<evidence type="ECO:0000256" key="2">
    <source>
        <dbReference type="ARBA" id="ARBA00022723"/>
    </source>
</evidence>
<dbReference type="GO" id="GO:0005634">
    <property type="term" value="C:nucleus"/>
    <property type="evidence" value="ECO:0007669"/>
    <property type="project" value="UniProtKB-SubCell"/>
</dbReference>
<dbReference type="PANTHER" id="PTHR47287">
    <property type="entry name" value="C2H2 AND C2HC ZINC FINGERS SUPERFAMILY PROTEIN"/>
    <property type="match status" value="1"/>
</dbReference>
<dbReference type="InterPro" id="IPR013087">
    <property type="entry name" value="Znf_C2H2_type"/>
</dbReference>
<dbReference type="InterPro" id="IPR036236">
    <property type="entry name" value="Znf_C2H2_sf"/>
</dbReference>
<sequence>MEKVCPSDEASNGDETKSLAKMKPIMPAYSVETDSEKQLPSLHDLMKLSTEKWFFTGLDRDNDGESGSSRELNLFNYFLPNQEEEKKVASESAEVECNKKIFPCNYCRREFTTYHALGGHQNAHRHERLMDKRRPAHGHGPYGPYRYSPYYHPYSTTFPTYNGSSPLRNVPNNPYSSWPGRVAGNRSFGTDFRSGHSERSGDIVSWSRQHGERYIEGLGSGGGRGFAAITLEQINGAMEKFNKEIMPRRSRREEADLEEQMMEK</sequence>
<dbReference type="EMBL" id="UZAU01000658">
    <property type="status" value="NOT_ANNOTATED_CDS"/>
    <property type="molecule type" value="Genomic_DNA"/>
</dbReference>
<reference evidence="9" key="2">
    <citation type="submission" date="2021-03" db="UniProtKB">
        <authorList>
            <consortium name="EnsemblPlants"/>
        </authorList>
    </citation>
    <scope>IDENTIFICATION</scope>
</reference>
<evidence type="ECO:0000256" key="5">
    <source>
        <dbReference type="ARBA" id="ARBA00023242"/>
    </source>
</evidence>
<keyword evidence="10" id="KW-1185">Reference proteome</keyword>
<evidence type="ECO:0000256" key="4">
    <source>
        <dbReference type="ARBA" id="ARBA00022833"/>
    </source>
</evidence>
<evidence type="ECO:0000256" key="1">
    <source>
        <dbReference type="ARBA" id="ARBA00004123"/>
    </source>
</evidence>
<dbReference type="Pfam" id="PF13912">
    <property type="entry name" value="zf-C2H2_6"/>
    <property type="match status" value="1"/>
</dbReference>
<dbReference type="PROSITE" id="PS00028">
    <property type="entry name" value="ZINC_FINGER_C2H2_1"/>
    <property type="match status" value="1"/>
</dbReference>
<organism evidence="9 10">
    <name type="scientific">Cannabis sativa</name>
    <name type="common">Hemp</name>
    <name type="synonym">Marijuana</name>
    <dbReference type="NCBI Taxonomy" id="3483"/>
    <lineage>
        <taxon>Eukaryota</taxon>
        <taxon>Viridiplantae</taxon>
        <taxon>Streptophyta</taxon>
        <taxon>Embryophyta</taxon>
        <taxon>Tracheophyta</taxon>
        <taxon>Spermatophyta</taxon>
        <taxon>Magnoliopsida</taxon>
        <taxon>eudicotyledons</taxon>
        <taxon>Gunneridae</taxon>
        <taxon>Pentapetalae</taxon>
        <taxon>rosids</taxon>
        <taxon>fabids</taxon>
        <taxon>Rosales</taxon>
        <taxon>Cannabaceae</taxon>
        <taxon>Cannabis</taxon>
    </lineage>
</organism>
<dbReference type="Gramene" id="evm.model.07.1248">
    <property type="protein sequence ID" value="cds.evm.model.07.1248"/>
    <property type="gene ID" value="evm.TU.07.1248"/>
</dbReference>
<feature type="region of interest" description="Disordered" evidence="7">
    <location>
        <begin position="1"/>
        <end position="21"/>
    </location>
</feature>
<dbReference type="PROSITE" id="PS50157">
    <property type="entry name" value="ZINC_FINGER_C2H2_2"/>
    <property type="match status" value="1"/>
</dbReference>
<evidence type="ECO:0000256" key="7">
    <source>
        <dbReference type="SAM" id="MobiDB-lite"/>
    </source>
</evidence>
<evidence type="ECO:0000256" key="3">
    <source>
        <dbReference type="ARBA" id="ARBA00022771"/>
    </source>
</evidence>
<comment type="subcellular location">
    <subcellularLocation>
        <location evidence="1">Nucleus</location>
    </subcellularLocation>
</comment>
<dbReference type="EnsemblPlants" id="evm.model.07.1248">
    <property type="protein sequence ID" value="cds.evm.model.07.1248"/>
    <property type="gene ID" value="evm.TU.07.1248"/>
</dbReference>
<dbReference type="AlphaFoldDB" id="A0A803Q1X1"/>
<evidence type="ECO:0000313" key="10">
    <source>
        <dbReference type="Proteomes" id="UP000596661"/>
    </source>
</evidence>